<organism evidence="1 2">
    <name type="scientific">Pseudomonas japonica</name>
    <dbReference type="NCBI Taxonomy" id="256466"/>
    <lineage>
        <taxon>Bacteria</taxon>
        <taxon>Pseudomonadati</taxon>
        <taxon>Pseudomonadota</taxon>
        <taxon>Gammaproteobacteria</taxon>
        <taxon>Pseudomonadales</taxon>
        <taxon>Pseudomonadaceae</taxon>
        <taxon>Pseudomonas</taxon>
    </lineage>
</organism>
<dbReference type="AlphaFoldDB" id="A0A239DGU2"/>
<evidence type="ECO:0000313" key="1">
    <source>
        <dbReference type="EMBL" id="SNS31222.1"/>
    </source>
</evidence>
<evidence type="ECO:0000313" key="2">
    <source>
        <dbReference type="Proteomes" id="UP000198407"/>
    </source>
</evidence>
<sequence>MTHALLALNALALATVIGMSMLPKATPVHSLDYRTSMPAHPAVLGQVPEQRQQQIPLREHDHFSL</sequence>
<dbReference type="OrthoDB" id="9957453at2"/>
<dbReference type="Proteomes" id="UP000198407">
    <property type="component" value="Unassembled WGS sequence"/>
</dbReference>
<protein>
    <submittedName>
        <fullName evidence="1">Uncharacterized protein</fullName>
    </submittedName>
</protein>
<name>A0A239DGU2_9PSED</name>
<proteinExistence type="predicted"/>
<dbReference type="RefSeq" id="WP_141137276.1">
    <property type="nucleotide sequence ID" value="NZ_FZOL01000006.1"/>
</dbReference>
<dbReference type="EMBL" id="FZOL01000006">
    <property type="protein sequence ID" value="SNS31222.1"/>
    <property type="molecule type" value="Genomic_DNA"/>
</dbReference>
<accession>A0A239DGU2</accession>
<reference evidence="2" key="1">
    <citation type="submission" date="2017-06" db="EMBL/GenBank/DDBJ databases">
        <authorList>
            <person name="Varghese N."/>
            <person name="Submissions S."/>
        </authorList>
    </citation>
    <scope>NUCLEOTIDE SEQUENCE [LARGE SCALE GENOMIC DNA]</scope>
    <source>
        <strain evidence="2">DSM 22348</strain>
    </source>
</reference>
<gene>
    <name evidence="1" type="ORF">SAMN05444352_10660</name>
</gene>
<keyword evidence="2" id="KW-1185">Reference proteome</keyword>